<proteinExistence type="inferred from homology"/>
<dbReference type="NCBIfam" id="TIGR01025">
    <property type="entry name" value="uS19_arch"/>
    <property type="match status" value="1"/>
</dbReference>
<evidence type="ECO:0000256" key="5">
    <source>
        <dbReference type="ARBA" id="ARBA00035163"/>
    </source>
</evidence>
<dbReference type="SUPFAM" id="SSF54570">
    <property type="entry name" value="Ribosomal protein S19"/>
    <property type="match status" value="1"/>
</dbReference>
<dbReference type="AlphaFoldDB" id="B3V6E9"/>
<keyword evidence="4 6" id="KW-0687">Ribonucleoprotein</keyword>
<dbReference type="PIRSF" id="PIRSF002144">
    <property type="entry name" value="Ribosomal_S19"/>
    <property type="match status" value="1"/>
</dbReference>
<dbReference type="GO" id="GO:0000028">
    <property type="term" value="P:ribosomal small subunit assembly"/>
    <property type="evidence" value="ECO:0007669"/>
    <property type="project" value="TreeGrafter"/>
</dbReference>
<evidence type="ECO:0000256" key="3">
    <source>
        <dbReference type="ARBA" id="ARBA00022980"/>
    </source>
</evidence>
<dbReference type="PRINTS" id="PR00975">
    <property type="entry name" value="RIBOSOMALS19"/>
</dbReference>
<keyword evidence="6" id="KW-0694">RNA-binding</keyword>
<keyword evidence="3 6" id="KW-0689">Ribosomal protein</keyword>
<dbReference type="PANTHER" id="PTHR11880">
    <property type="entry name" value="RIBOSOMAL PROTEIN S19P FAMILY MEMBER"/>
    <property type="match status" value="1"/>
</dbReference>
<organism evidence="9">
    <name type="scientific">uncultured marine group II euryarchaeote KM3-136-D10</name>
    <dbReference type="NCBI Taxonomy" id="526664"/>
    <lineage>
        <taxon>Archaea</taxon>
        <taxon>Methanobacteriati</taxon>
        <taxon>Thermoplasmatota</taxon>
        <taxon>Candidatus Poseidoniia</taxon>
        <taxon>Candidatus Poseidoniales</taxon>
        <taxon>environmental samples</taxon>
    </lineage>
</organism>
<evidence type="ECO:0000256" key="6">
    <source>
        <dbReference type="HAMAP-Rule" id="MF_00531"/>
    </source>
</evidence>
<sequence>MARRKSKGFRKPKAVRRAARKRKMGVAERRKREFTYRGYTIPELLQMPLYPPEDGSDQIGFVNLVPSRVRRSLDRGLPRECEHFLERITEAEADQVVRTHRRDMPVLPVMVGKSIGIYNGRDFVNIEVQPEMLGHYLGEFALTRRKPVHTGPGVGATRSSKHVALK</sequence>
<dbReference type="InterPro" id="IPR002222">
    <property type="entry name" value="Ribosomal_uS19"/>
</dbReference>
<dbReference type="HAMAP" id="MF_00531">
    <property type="entry name" value="Ribosomal_uS19"/>
    <property type="match status" value="1"/>
</dbReference>
<evidence type="ECO:0000256" key="4">
    <source>
        <dbReference type="ARBA" id="ARBA00023274"/>
    </source>
</evidence>
<evidence type="ECO:0000313" key="9">
    <source>
        <dbReference type="EMBL" id="ACF09873.1"/>
    </source>
</evidence>
<reference evidence="9" key="1">
    <citation type="journal article" date="2008" name="ISME J.">
        <title>Hindsight in the relative abundance, metabolic potential and genome dynamics of uncultivated marine archaea from comparative metagenomic analyses of bathypelagic plankton of different oceanic regions.</title>
        <authorList>
            <person name="Martin-Cuadrado A.B."/>
            <person name="Rodriguez-Valera F."/>
            <person name="Moreira D."/>
            <person name="Alba J.C."/>
            <person name="Ivars-Martinez E."/>
            <person name="Henn M.R."/>
            <person name="Talla E."/>
            <person name="Lopez-Garcia P."/>
        </authorList>
    </citation>
    <scope>NUCLEOTIDE SEQUENCE</scope>
</reference>
<dbReference type="Pfam" id="PF00203">
    <property type="entry name" value="Ribosomal_S19"/>
    <property type="match status" value="1"/>
</dbReference>
<dbReference type="EMBL" id="EU686634">
    <property type="protein sequence ID" value="ACF09873.1"/>
    <property type="molecule type" value="Genomic_DNA"/>
</dbReference>
<gene>
    <name evidence="6" type="primary">rps19p</name>
</gene>
<dbReference type="InterPro" id="IPR023575">
    <property type="entry name" value="Ribosomal_uS19_SF"/>
</dbReference>
<dbReference type="PANTHER" id="PTHR11880:SF2">
    <property type="entry name" value="SMALL RIBOSOMAL SUBUNIT PROTEIN US19"/>
    <property type="match status" value="1"/>
</dbReference>
<dbReference type="GO" id="GO:0006412">
    <property type="term" value="P:translation"/>
    <property type="evidence" value="ECO:0007669"/>
    <property type="project" value="UniProtKB-UniRule"/>
</dbReference>
<name>B3V6E9_9ARCH</name>
<accession>B3V6E9</accession>
<evidence type="ECO:0000256" key="8">
    <source>
        <dbReference type="SAM" id="MobiDB-lite"/>
    </source>
</evidence>
<comment type="function">
    <text evidence="1 6">Protein S19 forms a complex with S13 that binds strongly to the 16S ribosomal RNA.</text>
</comment>
<feature type="compositionally biased region" description="Basic residues" evidence="8">
    <location>
        <begin position="1"/>
        <end position="24"/>
    </location>
</feature>
<dbReference type="InterPro" id="IPR005713">
    <property type="entry name" value="Ribosomal_uS19_euk/arc"/>
</dbReference>
<dbReference type="GO" id="GO:0022627">
    <property type="term" value="C:cytosolic small ribosomal subunit"/>
    <property type="evidence" value="ECO:0007669"/>
    <property type="project" value="UniProtKB-UniRule"/>
</dbReference>
<reference evidence="9" key="2">
    <citation type="submission" date="2008-05" db="EMBL/GenBank/DDBJ databases">
        <authorList>
            <person name="Martin-Cuadrado A.-B."/>
            <person name="Rodriguez-Valera F."/>
            <person name="Moreira D."/>
            <person name="Alba J.-C."/>
            <person name="Ivars-Martinez E."/>
            <person name="Henn M.R."/>
            <person name="Talla E."/>
            <person name="Lopez-Garcia P."/>
        </authorList>
    </citation>
    <scope>NUCLEOTIDE SEQUENCE</scope>
</reference>
<dbReference type="PROSITE" id="PS00323">
    <property type="entry name" value="RIBOSOMAL_S19"/>
    <property type="match status" value="1"/>
</dbReference>
<evidence type="ECO:0000256" key="1">
    <source>
        <dbReference type="ARBA" id="ARBA00003239"/>
    </source>
</evidence>
<dbReference type="GO" id="GO:0003735">
    <property type="term" value="F:structural constituent of ribosome"/>
    <property type="evidence" value="ECO:0007669"/>
    <property type="project" value="UniProtKB-UniRule"/>
</dbReference>
<evidence type="ECO:0000256" key="7">
    <source>
        <dbReference type="RuleBase" id="RU003485"/>
    </source>
</evidence>
<dbReference type="Gene3D" id="3.30.860.10">
    <property type="entry name" value="30s Ribosomal Protein S19, Chain A"/>
    <property type="match status" value="1"/>
</dbReference>
<dbReference type="InterPro" id="IPR020934">
    <property type="entry name" value="Ribosomal_uS19_CS"/>
</dbReference>
<comment type="similarity">
    <text evidence="2 6 7">Belongs to the universal ribosomal protein uS19 family.</text>
</comment>
<dbReference type="GO" id="GO:0019843">
    <property type="term" value="F:rRNA binding"/>
    <property type="evidence" value="ECO:0007669"/>
    <property type="project" value="UniProtKB-UniRule"/>
</dbReference>
<evidence type="ECO:0000256" key="2">
    <source>
        <dbReference type="ARBA" id="ARBA00007345"/>
    </source>
</evidence>
<feature type="region of interest" description="Disordered" evidence="8">
    <location>
        <begin position="1"/>
        <end position="27"/>
    </location>
</feature>
<protein>
    <recommendedName>
        <fullName evidence="5 6">Small ribosomal subunit protein uS19</fullName>
    </recommendedName>
</protein>
<keyword evidence="6" id="KW-0699">rRNA-binding</keyword>
<dbReference type="NCBIfam" id="NF003121">
    <property type="entry name" value="PRK04038.1"/>
    <property type="match status" value="1"/>
</dbReference>